<dbReference type="CDD" id="cd12797">
    <property type="entry name" value="M23_peptidase"/>
    <property type="match status" value="1"/>
</dbReference>
<dbReference type="InterPro" id="IPR050570">
    <property type="entry name" value="Cell_wall_metabolism_enzyme"/>
</dbReference>
<keyword evidence="4" id="KW-1185">Reference proteome</keyword>
<feature type="domain" description="M23ase beta-sheet core" evidence="2">
    <location>
        <begin position="233"/>
        <end position="327"/>
    </location>
</feature>
<reference evidence="3 4" key="1">
    <citation type="submission" date="2023-07" db="EMBL/GenBank/DDBJ databases">
        <title>Genomic Encyclopedia of Type Strains, Phase IV (KMG-IV): sequencing the most valuable type-strain genomes for metagenomic binning, comparative biology and taxonomic classification.</title>
        <authorList>
            <person name="Goeker M."/>
        </authorList>
    </citation>
    <scope>NUCLEOTIDE SEQUENCE [LARGE SCALE GENOMIC DNA]</scope>
    <source>
        <strain evidence="3 4">DSM 3770</strain>
    </source>
</reference>
<keyword evidence="1" id="KW-0732">Signal</keyword>
<feature type="chain" id="PRO_5046864315" description="M23ase beta-sheet core domain-containing protein" evidence="1">
    <location>
        <begin position="21"/>
        <end position="382"/>
    </location>
</feature>
<dbReference type="EMBL" id="JAUSVY010000006">
    <property type="protein sequence ID" value="MDQ0506148.1"/>
    <property type="molecule type" value="Genomic_DNA"/>
</dbReference>
<sequence>MTLRAALVALLLLAAGPLHGEPAEAIRTESTALFVSPLRPASWMRGDDGKLHVEYDLLVVNTFPVPVAVSALEILDPAGRTLGRFTGAELNAATREILDQKALSRLPANGAAAIKVDLELEGGPVPDRLTHRIFTSLEDAPAPVRALFTGAPIEGPEVSVNTAPPITIQPPLRGEGWVTFNGCCTPALHRNVRHSAGTRIATPETYSIDYVQLVNDLPFTGDGKENAHFPAFGQPVLAVADGEVIAMRDGMADGAPHTPAMGLRGPPDFGGNYVVQRIAPGVYAFYAHFKQGSVSAKVGEQIRAGDVIGKVGSSGNSTAPHLHFSLLDRPDVITGNALPFVYPAFTVTGRITQVRDDGIEIEKASQAVQSAYPLAGSIATYE</sequence>
<gene>
    <name evidence="3" type="ORF">QOZ94_002952</name>
</gene>
<accession>A0ABU0LG95</accession>
<dbReference type="PANTHER" id="PTHR21666">
    <property type="entry name" value="PEPTIDASE-RELATED"/>
    <property type="match status" value="1"/>
</dbReference>
<evidence type="ECO:0000313" key="4">
    <source>
        <dbReference type="Proteomes" id="UP001241747"/>
    </source>
</evidence>
<evidence type="ECO:0000259" key="2">
    <source>
        <dbReference type="Pfam" id="PF01551"/>
    </source>
</evidence>
<organism evidence="3 4">
    <name type="scientific">Xanthobacter agilis</name>
    <dbReference type="NCBI Taxonomy" id="47492"/>
    <lineage>
        <taxon>Bacteria</taxon>
        <taxon>Pseudomonadati</taxon>
        <taxon>Pseudomonadota</taxon>
        <taxon>Alphaproteobacteria</taxon>
        <taxon>Hyphomicrobiales</taxon>
        <taxon>Xanthobacteraceae</taxon>
        <taxon>Xanthobacter</taxon>
    </lineage>
</organism>
<evidence type="ECO:0000313" key="3">
    <source>
        <dbReference type="EMBL" id="MDQ0506148.1"/>
    </source>
</evidence>
<feature type="signal peptide" evidence="1">
    <location>
        <begin position="1"/>
        <end position="20"/>
    </location>
</feature>
<dbReference type="Pfam" id="PF01551">
    <property type="entry name" value="Peptidase_M23"/>
    <property type="match status" value="1"/>
</dbReference>
<comment type="caution">
    <text evidence="3">The sequence shown here is derived from an EMBL/GenBank/DDBJ whole genome shotgun (WGS) entry which is preliminary data.</text>
</comment>
<dbReference type="Proteomes" id="UP001241747">
    <property type="component" value="Unassembled WGS sequence"/>
</dbReference>
<name>A0ABU0LG95_XANAG</name>
<dbReference type="InterPro" id="IPR016047">
    <property type="entry name" value="M23ase_b-sheet_dom"/>
</dbReference>
<proteinExistence type="predicted"/>
<dbReference type="Gene3D" id="2.70.70.10">
    <property type="entry name" value="Glucose Permease (Domain IIA)"/>
    <property type="match status" value="1"/>
</dbReference>
<protein>
    <recommendedName>
        <fullName evidence="2">M23ase beta-sheet core domain-containing protein</fullName>
    </recommendedName>
</protein>
<dbReference type="InterPro" id="IPR011055">
    <property type="entry name" value="Dup_hybrid_motif"/>
</dbReference>
<evidence type="ECO:0000256" key="1">
    <source>
        <dbReference type="SAM" id="SignalP"/>
    </source>
</evidence>
<dbReference type="RefSeq" id="WP_237343770.1">
    <property type="nucleotide sequence ID" value="NZ_JABWGX010000001.1"/>
</dbReference>
<dbReference type="PANTHER" id="PTHR21666:SF270">
    <property type="entry name" value="MUREIN HYDROLASE ACTIVATOR ENVC"/>
    <property type="match status" value="1"/>
</dbReference>
<dbReference type="SUPFAM" id="SSF51261">
    <property type="entry name" value="Duplicated hybrid motif"/>
    <property type="match status" value="1"/>
</dbReference>